<sequence length="280" mass="31159">MSLLAAAWLDSGPNLTGSSLLTGIGTKDRYGQVTNTNLAANHLLNSVASGQMISHASDFNLILFSNGDYTGNFFQLSIAHDENATYWHTGAAQSALLIASNNTGIDEHRVSLHDELHDQWIDFLDKKLKGTAVSRDVDPLLTWQMFPTNDQWLDRNQVYIRIHQPLHVHMPWYWPDYQASMDYNVVLFIDSNRHLRAWVADWECWVEGGAKNGQVHSQLDPQVAAGMQPLADQLNQRLALTDLLGPVKAVYYLPGRQASPVENSAFGGNTADDVTICVQT</sequence>
<keyword evidence="2" id="KW-1185">Reference proteome</keyword>
<dbReference type="Proteomes" id="UP000467148">
    <property type="component" value="Chromosome"/>
</dbReference>
<name>A0A7I7T973_9MYCO</name>
<dbReference type="RefSeq" id="WP_163749597.1">
    <property type="nucleotide sequence ID" value="NZ_AP022596.1"/>
</dbReference>
<dbReference type="KEGG" id="mhev:MHEL_37730"/>
<reference evidence="1 2" key="1">
    <citation type="journal article" date="2019" name="Emerg. Microbes Infect.">
        <title>Comprehensive subspecies identification of 175 nontuberculous mycobacteria species based on 7547 genomic profiles.</title>
        <authorList>
            <person name="Matsumoto Y."/>
            <person name="Kinjo T."/>
            <person name="Motooka D."/>
            <person name="Nabeya D."/>
            <person name="Jung N."/>
            <person name="Uechi K."/>
            <person name="Horii T."/>
            <person name="Iida T."/>
            <person name="Fujita J."/>
            <person name="Nakamura S."/>
        </authorList>
    </citation>
    <scope>NUCLEOTIDE SEQUENCE [LARGE SCALE GENOMIC DNA]</scope>
    <source>
        <strain evidence="1 2">JCM 30396</strain>
    </source>
</reference>
<accession>A0A7I7T973</accession>
<organism evidence="1 2">
    <name type="scientific">Mycolicibacterium helvum</name>
    <dbReference type="NCBI Taxonomy" id="1534349"/>
    <lineage>
        <taxon>Bacteria</taxon>
        <taxon>Bacillati</taxon>
        <taxon>Actinomycetota</taxon>
        <taxon>Actinomycetes</taxon>
        <taxon>Mycobacteriales</taxon>
        <taxon>Mycobacteriaceae</taxon>
        <taxon>Mycolicibacterium</taxon>
    </lineage>
</organism>
<dbReference type="AlphaFoldDB" id="A0A7I7T973"/>
<gene>
    <name evidence="1" type="ORF">MHEL_37730</name>
</gene>
<dbReference type="EMBL" id="AP022596">
    <property type="protein sequence ID" value="BBY65530.1"/>
    <property type="molecule type" value="Genomic_DNA"/>
</dbReference>
<protein>
    <submittedName>
        <fullName evidence="1">Uncharacterized protein</fullName>
    </submittedName>
</protein>
<evidence type="ECO:0000313" key="1">
    <source>
        <dbReference type="EMBL" id="BBY65530.1"/>
    </source>
</evidence>
<proteinExistence type="predicted"/>
<evidence type="ECO:0000313" key="2">
    <source>
        <dbReference type="Proteomes" id="UP000467148"/>
    </source>
</evidence>